<evidence type="ECO:0000313" key="1">
    <source>
        <dbReference type="EMBL" id="RKR79944.1"/>
    </source>
</evidence>
<name>A0A495IVA2_9SPHI</name>
<dbReference type="AlphaFoldDB" id="A0A495IVA2"/>
<comment type="caution">
    <text evidence="1">The sequence shown here is derived from an EMBL/GenBank/DDBJ whole genome shotgun (WGS) entry which is preliminary data.</text>
</comment>
<gene>
    <name evidence="1" type="ORF">BDD43_0030</name>
</gene>
<proteinExistence type="predicted"/>
<dbReference type="EMBL" id="RBKU01000001">
    <property type="protein sequence ID" value="RKR79944.1"/>
    <property type="molecule type" value="Genomic_DNA"/>
</dbReference>
<accession>A0A495IVA2</accession>
<sequence>MHVWLKYGDTGHSSSLVMRSFLDQSSPGNDHKTSRPALFQARYRKLVFIRLYINFSDPYQFVYW</sequence>
<reference evidence="1 2" key="1">
    <citation type="submission" date="2018-10" db="EMBL/GenBank/DDBJ databases">
        <title>Genomic Encyclopedia of Archaeal and Bacterial Type Strains, Phase II (KMG-II): from individual species to whole genera.</title>
        <authorList>
            <person name="Goeker M."/>
        </authorList>
    </citation>
    <scope>NUCLEOTIDE SEQUENCE [LARGE SCALE GENOMIC DNA]</scope>
    <source>
        <strain evidence="1 2">DSM 18602</strain>
    </source>
</reference>
<evidence type="ECO:0000313" key="2">
    <source>
        <dbReference type="Proteomes" id="UP000268007"/>
    </source>
</evidence>
<dbReference type="Proteomes" id="UP000268007">
    <property type="component" value="Unassembled WGS sequence"/>
</dbReference>
<organism evidence="1 2">
    <name type="scientific">Mucilaginibacter gracilis</name>
    <dbReference type="NCBI Taxonomy" id="423350"/>
    <lineage>
        <taxon>Bacteria</taxon>
        <taxon>Pseudomonadati</taxon>
        <taxon>Bacteroidota</taxon>
        <taxon>Sphingobacteriia</taxon>
        <taxon>Sphingobacteriales</taxon>
        <taxon>Sphingobacteriaceae</taxon>
        <taxon>Mucilaginibacter</taxon>
    </lineage>
</organism>
<protein>
    <submittedName>
        <fullName evidence="1">Uncharacterized protein</fullName>
    </submittedName>
</protein>
<keyword evidence="2" id="KW-1185">Reference proteome</keyword>